<dbReference type="Gene3D" id="2.40.160.50">
    <property type="entry name" value="membrane protein fhac: a member of the omp85/tpsb transporter family"/>
    <property type="match status" value="1"/>
</dbReference>
<proteinExistence type="inferred from homology"/>
<sequence>MAEVPPDQPVKDAKRVQSLVYEALERNQTLPVALTSLQIQGGNNTRSSFLRAQVDDLLSRPYTVRTLLQALDDSAKRLNSFGIFKGVAYGLDLAAPQENLPGVVALEGTLLLQDASTKRLRTGTDVGNGEVSAYATGALLNVFGGAESLTIDANIGSQRRSSYIVNYSTPIKNSHLWRADISGVASSSNKEWASHEQVLRGLRAKAVGPGAFGGTQEIGYEAFWRTVTGVKAHASESVRAAAGDSFKSSVFNTWTLDKRNDPLFPTEGFSIKLKNEVAGYLPNRQGDIQFMKGEVESQVAKSFWKENVTISLTGRGGLLWSFMKDGKTNIVDRFVLGGANDVRGFYLNRMGPRDEEDSVGGEAYAAGGVSLFSRLPGVTHTSPLRLHLFANAGSLLGLNRENPRETIAKLFREPSVAAGVGLIYKHPVARFELNFTLPIASRASEFPRKGFQFGLGMSFL</sequence>
<evidence type="ECO:0000313" key="8">
    <source>
        <dbReference type="Proteomes" id="UP000094385"/>
    </source>
</evidence>
<comment type="subcellular location">
    <subcellularLocation>
        <location evidence="1">Mitochondrion outer membrane</location>
        <topology evidence="1">Multi-pass membrane protein</topology>
    </subcellularLocation>
</comment>
<evidence type="ECO:0000259" key="6">
    <source>
        <dbReference type="Pfam" id="PF01103"/>
    </source>
</evidence>
<dbReference type="GO" id="GO:0005741">
    <property type="term" value="C:mitochondrial outer membrane"/>
    <property type="evidence" value="ECO:0007669"/>
    <property type="project" value="UniProtKB-SubCell"/>
</dbReference>
<comment type="similarity">
    <text evidence="2">Belongs to the SAM50/omp85 family.</text>
</comment>
<dbReference type="InterPro" id="IPR000184">
    <property type="entry name" value="Bac_surfAg_D15"/>
</dbReference>
<reference evidence="7 8" key="1">
    <citation type="journal article" date="2016" name="Proc. Natl. Acad. Sci. U.S.A.">
        <title>Comparative genomics of biotechnologically important yeasts.</title>
        <authorList>
            <person name="Riley R."/>
            <person name="Haridas S."/>
            <person name="Wolfe K.H."/>
            <person name="Lopes M.R."/>
            <person name="Hittinger C.T."/>
            <person name="Goeker M."/>
            <person name="Salamov A.A."/>
            <person name="Wisecaver J.H."/>
            <person name="Long T.M."/>
            <person name="Calvey C.H."/>
            <person name="Aerts A.L."/>
            <person name="Barry K.W."/>
            <person name="Choi C."/>
            <person name="Clum A."/>
            <person name="Coughlan A.Y."/>
            <person name="Deshpande S."/>
            <person name="Douglass A.P."/>
            <person name="Hanson S.J."/>
            <person name="Klenk H.-P."/>
            <person name="LaButti K.M."/>
            <person name="Lapidus A."/>
            <person name="Lindquist E.A."/>
            <person name="Lipzen A.M."/>
            <person name="Meier-Kolthoff J.P."/>
            <person name="Ohm R.A."/>
            <person name="Otillar R.P."/>
            <person name="Pangilinan J.L."/>
            <person name="Peng Y."/>
            <person name="Rokas A."/>
            <person name="Rosa C.A."/>
            <person name="Scheuner C."/>
            <person name="Sibirny A.A."/>
            <person name="Slot J.C."/>
            <person name="Stielow J.B."/>
            <person name="Sun H."/>
            <person name="Kurtzman C.P."/>
            <person name="Blackwell M."/>
            <person name="Grigoriev I.V."/>
            <person name="Jeffries T.W."/>
        </authorList>
    </citation>
    <scope>NUCLEOTIDE SEQUENCE [LARGE SCALE GENOMIC DNA]</scope>
    <source>
        <strain evidence="7 8">NRRL Y-11557</strain>
    </source>
</reference>
<keyword evidence="4" id="KW-0812">Transmembrane</keyword>
<dbReference type="OrthoDB" id="1724197at2759"/>
<dbReference type="STRING" id="675824.A0A1E3PYV5"/>
<keyword evidence="3" id="KW-1134">Transmembrane beta strand</keyword>
<evidence type="ECO:0000256" key="3">
    <source>
        <dbReference type="ARBA" id="ARBA00022452"/>
    </source>
</evidence>
<keyword evidence="8" id="KW-1185">Reference proteome</keyword>
<dbReference type="PANTHER" id="PTHR12815">
    <property type="entry name" value="SORTING AND ASSEMBLY MACHINERY SAMM50 PROTEIN FAMILY MEMBER"/>
    <property type="match status" value="1"/>
</dbReference>
<gene>
    <name evidence="7" type="ORF">LIPSTDRAFT_74747</name>
</gene>
<dbReference type="AlphaFoldDB" id="A0A1E3PYV5"/>
<dbReference type="InterPro" id="IPR039910">
    <property type="entry name" value="D15-like"/>
</dbReference>
<accession>A0A1E3PYV5</accession>
<protein>
    <recommendedName>
        <fullName evidence="6">Bacterial surface antigen (D15) domain-containing protein</fullName>
    </recommendedName>
</protein>
<evidence type="ECO:0000256" key="1">
    <source>
        <dbReference type="ARBA" id="ARBA00004374"/>
    </source>
</evidence>
<dbReference type="EMBL" id="KV454300">
    <property type="protein sequence ID" value="ODQ70454.1"/>
    <property type="molecule type" value="Genomic_DNA"/>
</dbReference>
<feature type="domain" description="Bacterial surface antigen (D15)" evidence="6">
    <location>
        <begin position="141"/>
        <end position="459"/>
    </location>
</feature>
<dbReference type="Proteomes" id="UP000094385">
    <property type="component" value="Unassembled WGS sequence"/>
</dbReference>
<evidence type="ECO:0000256" key="4">
    <source>
        <dbReference type="ARBA" id="ARBA00022692"/>
    </source>
</evidence>
<keyword evidence="5" id="KW-0472">Membrane</keyword>
<name>A0A1E3PYV5_LIPST</name>
<evidence type="ECO:0000313" key="7">
    <source>
        <dbReference type="EMBL" id="ODQ70454.1"/>
    </source>
</evidence>
<evidence type="ECO:0000256" key="5">
    <source>
        <dbReference type="ARBA" id="ARBA00023136"/>
    </source>
</evidence>
<dbReference type="PANTHER" id="PTHR12815:SF18">
    <property type="entry name" value="SORTING AND ASSEMBLY MACHINERY COMPONENT 50 HOMOLOG"/>
    <property type="match status" value="1"/>
</dbReference>
<dbReference type="GO" id="GO:0045040">
    <property type="term" value="P:protein insertion into mitochondrial outer membrane"/>
    <property type="evidence" value="ECO:0007669"/>
    <property type="project" value="TreeGrafter"/>
</dbReference>
<dbReference type="Pfam" id="PF01103">
    <property type="entry name" value="Omp85"/>
    <property type="match status" value="1"/>
</dbReference>
<evidence type="ECO:0000256" key="2">
    <source>
        <dbReference type="ARBA" id="ARBA00010913"/>
    </source>
</evidence>
<organism evidence="7 8">
    <name type="scientific">Lipomyces starkeyi NRRL Y-11557</name>
    <dbReference type="NCBI Taxonomy" id="675824"/>
    <lineage>
        <taxon>Eukaryota</taxon>
        <taxon>Fungi</taxon>
        <taxon>Dikarya</taxon>
        <taxon>Ascomycota</taxon>
        <taxon>Saccharomycotina</taxon>
        <taxon>Lipomycetes</taxon>
        <taxon>Lipomycetales</taxon>
        <taxon>Lipomycetaceae</taxon>
        <taxon>Lipomyces</taxon>
    </lineage>
</organism>